<feature type="transmembrane region" description="Helical" evidence="6">
    <location>
        <begin position="152"/>
        <end position="175"/>
    </location>
</feature>
<feature type="transmembrane region" description="Helical" evidence="6">
    <location>
        <begin position="328"/>
        <end position="347"/>
    </location>
</feature>
<feature type="transmembrane region" description="Helical" evidence="6">
    <location>
        <begin position="211"/>
        <end position="234"/>
    </location>
</feature>
<evidence type="ECO:0000256" key="2">
    <source>
        <dbReference type="ARBA" id="ARBA00009172"/>
    </source>
</evidence>
<keyword evidence="3 6" id="KW-0812">Transmembrane</keyword>
<dbReference type="Pfam" id="PF05978">
    <property type="entry name" value="UNC-93"/>
    <property type="match status" value="1"/>
</dbReference>
<feature type="transmembrane region" description="Helical" evidence="6">
    <location>
        <begin position="53"/>
        <end position="77"/>
    </location>
</feature>
<reference evidence="7 8" key="1">
    <citation type="submission" date="2022-12" db="EMBL/GenBank/DDBJ databases">
        <title>Chromosome-level genome of Tegillarca granosa.</title>
        <authorList>
            <person name="Kim J."/>
        </authorList>
    </citation>
    <scope>NUCLEOTIDE SEQUENCE [LARGE SCALE GENOMIC DNA]</scope>
    <source>
        <strain evidence="7">Teg-2019</strain>
        <tissue evidence="7">Adductor muscle</tissue>
    </source>
</reference>
<feature type="transmembrane region" description="Helical" evidence="6">
    <location>
        <begin position="84"/>
        <end position="102"/>
    </location>
</feature>
<feature type="transmembrane region" description="Helical" evidence="6">
    <location>
        <begin position="390"/>
        <end position="410"/>
    </location>
</feature>
<evidence type="ECO:0000256" key="3">
    <source>
        <dbReference type="ARBA" id="ARBA00022692"/>
    </source>
</evidence>
<gene>
    <name evidence="7" type="ORF">KUTeg_007460</name>
</gene>
<feature type="transmembrane region" description="Helical" evidence="6">
    <location>
        <begin position="296"/>
        <end position="316"/>
    </location>
</feature>
<evidence type="ECO:0000256" key="4">
    <source>
        <dbReference type="ARBA" id="ARBA00022989"/>
    </source>
</evidence>
<comment type="similarity">
    <text evidence="2">Belongs to the unc-93 family.</text>
</comment>
<name>A0ABQ9FGC5_TEGGR</name>
<dbReference type="PANTHER" id="PTHR19444:SF13">
    <property type="entry name" value="PROTEIN UNC-93 HOMOLOG A"/>
    <property type="match status" value="1"/>
</dbReference>
<dbReference type="Proteomes" id="UP001217089">
    <property type="component" value="Unassembled WGS sequence"/>
</dbReference>
<feature type="transmembrane region" description="Helical" evidence="6">
    <location>
        <begin position="416"/>
        <end position="437"/>
    </location>
</feature>
<dbReference type="EMBL" id="JARBDR010000337">
    <property type="protein sequence ID" value="KAJ8315310.1"/>
    <property type="molecule type" value="Genomic_DNA"/>
</dbReference>
<dbReference type="InterPro" id="IPR036259">
    <property type="entry name" value="MFS_trans_sf"/>
</dbReference>
<dbReference type="PANTHER" id="PTHR19444">
    <property type="entry name" value="UNC-93 RELATED"/>
    <property type="match status" value="1"/>
</dbReference>
<sequence>MRVNLQCFGRNDERDLVGREVWNTVTLSLSFALAFTSYTSLQVLQSSLNQRAGLGVTSLACLYAFVIISCICAPTVIKIIGGKLSLVTGWIVHIVYIASNFYPTFVTLIPSSILLGLISGCLWTSQGLFLAVNGASLAKRKNQDSHAVFSKLNGLFFTIHGSSHVTGNIISSLILKRGSYDGFKNTTKSCGSLDCPLSVNATEITEPESQVVYTLLGIYLVFDIVALLVTVIFISPLPMSKWSKDSSLKSSISSCFTALGDYRVLLLLPIFGFMTIEQGILWADFTKSFISCRFGIQNVGYIMATYGASNVISNIVLSRIASLISRQFLFALGFTINMSILLMLYFWTPDREFYLFIIALMWGIPEGVWRPQANALISLLFPDKKEPMFANMHCWIAITTTASFITSNYLCSSTKLSIAMVLCSVAVASYTILEIIVKKKGKETEIELEIEVTGQDILNSQCLNEN</sequence>
<feature type="transmembrane region" description="Helical" evidence="6">
    <location>
        <begin position="255"/>
        <end position="276"/>
    </location>
</feature>
<evidence type="ECO:0000313" key="7">
    <source>
        <dbReference type="EMBL" id="KAJ8315310.1"/>
    </source>
</evidence>
<evidence type="ECO:0000256" key="5">
    <source>
        <dbReference type="ARBA" id="ARBA00023136"/>
    </source>
</evidence>
<evidence type="ECO:0000313" key="8">
    <source>
        <dbReference type="Proteomes" id="UP001217089"/>
    </source>
</evidence>
<accession>A0ABQ9FGC5</accession>
<protein>
    <recommendedName>
        <fullName evidence="9">UNC93-like protein</fullName>
    </recommendedName>
</protein>
<comment type="caution">
    <text evidence="7">The sequence shown here is derived from an EMBL/GenBank/DDBJ whole genome shotgun (WGS) entry which is preliminary data.</text>
</comment>
<dbReference type="SUPFAM" id="SSF103473">
    <property type="entry name" value="MFS general substrate transporter"/>
    <property type="match status" value="1"/>
</dbReference>
<proteinExistence type="inferred from homology"/>
<keyword evidence="5 6" id="KW-0472">Membrane</keyword>
<dbReference type="InterPro" id="IPR051951">
    <property type="entry name" value="UNC-93_regulatory"/>
</dbReference>
<organism evidence="7 8">
    <name type="scientific">Tegillarca granosa</name>
    <name type="common">Malaysian cockle</name>
    <name type="synonym">Anadara granosa</name>
    <dbReference type="NCBI Taxonomy" id="220873"/>
    <lineage>
        <taxon>Eukaryota</taxon>
        <taxon>Metazoa</taxon>
        <taxon>Spiralia</taxon>
        <taxon>Lophotrochozoa</taxon>
        <taxon>Mollusca</taxon>
        <taxon>Bivalvia</taxon>
        <taxon>Autobranchia</taxon>
        <taxon>Pteriomorphia</taxon>
        <taxon>Arcoida</taxon>
        <taxon>Arcoidea</taxon>
        <taxon>Arcidae</taxon>
        <taxon>Tegillarca</taxon>
    </lineage>
</organism>
<feature type="transmembrane region" description="Helical" evidence="6">
    <location>
        <begin position="21"/>
        <end position="41"/>
    </location>
</feature>
<keyword evidence="4 6" id="KW-1133">Transmembrane helix</keyword>
<feature type="transmembrane region" description="Helical" evidence="6">
    <location>
        <begin position="108"/>
        <end position="132"/>
    </location>
</feature>
<keyword evidence="8" id="KW-1185">Reference proteome</keyword>
<evidence type="ECO:0008006" key="9">
    <source>
        <dbReference type="Google" id="ProtNLM"/>
    </source>
</evidence>
<evidence type="ECO:0000256" key="6">
    <source>
        <dbReference type="SAM" id="Phobius"/>
    </source>
</evidence>
<dbReference type="InterPro" id="IPR010291">
    <property type="entry name" value="Ion_channel_UNC-93"/>
</dbReference>
<comment type="subcellular location">
    <subcellularLocation>
        <location evidence="1">Membrane</location>
        <topology evidence="1">Multi-pass membrane protein</topology>
    </subcellularLocation>
</comment>
<evidence type="ECO:0000256" key="1">
    <source>
        <dbReference type="ARBA" id="ARBA00004141"/>
    </source>
</evidence>